<gene>
    <name evidence="2" type="ORF">XhyaCFBP1156_06350</name>
</gene>
<evidence type="ECO:0000313" key="3">
    <source>
        <dbReference type="Proteomes" id="UP000238261"/>
    </source>
</evidence>
<keyword evidence="1" id="KW-0472">Membrane</keyword>
<keyword evidence="3" id="KW-1185">Reference proteome</keyword>
<dbReference type="AlphaFoldDB" id="A0A2S7EYV2"/>
<evidence type="ECO:0000313" key="2">
    <source>
        <dbReference type="EMBL" id="PPU98349.1"/>
    </source>
</evidence>
<accession>A0A2S7EYV2</accession>
<protein>
    <submittedName>
        <fullName evidence="2">Uncharacterized protein</fullName>
    </submittedName>
</protein>
<evidence type="ECO:0000256" key="1">
    <source>
        <dbReference type="SAM" id="Phobius"/>
    </source>
</evidence>
<dbReference type="Proteomes" id="UP000238261">
    <property type="component" value="Unassembled WGS sequence"/>
</dbReference>
<dbReference type="RefSeq" id="WP_046978758.1">
    <property type="nucleotide sequence ID" value="NZ_CP043476.1"/>
</dbReference>
<comment type="caution">
    <text evidence="2">The sequence shown here is derived from an EMBL/GenBank/DDBJ whole genome shotgun (WGS) entry which is preliminary data.</text>
</comment>
<keyword evidence="1" id="KW-1133">Transmembrane helix</keyword>
<organism evidence="2 3">
    <name type="scientific">Xanthomonas hyacinthi</name>
    <dbReference type="NCBI Taxonomy" id="56455"/>
    <lineage>
        <taxon>Bacteria</taxon>
        <taxon>Pseudomonadati</taxon>
        <taxon>Pseudomonadota</taxon>
        <taxon>Gammaproteobacteria</taxon>
        <taxon>Lysobacterales</taxon>
        <taxon>Lysobacteraceae</taxon>
        <taxon>Xanthomonas</taxon>
    </lineage>
</organism>
<name>A0A2S7EYV2_9XANT</name>
<feature type="transmembrane region" description="Helical" evidence="1">
    <location>
        <begin position="135"/>
        <end position="152"/>
    </location>
</feature>
<dbReference type="EMBL" id="MDEG01000004">
    <property type="protein sequence ID" value="PPU98349.1"/>
    <property type="molecule type" value="Genomic_DNA"/>
</dbReference>
<sequence length="176" mass="19023">MDQMSIPRHIGWQRSVERVSTLLTIVILTLSLTACMAVVAYRLSGGIALVLAQWMASIGALLHFSVVVVLAKLVARASRIWKHLQSGGKRTAQLKQLRAAILRATGMTVLMGLLTIAAAAVPISLNVVMRVPESGSFFLLLVGALVLHSVNVKRICRRLAELITAAQQVAQHMLVV</sequence>
<feature type="transmembrane region" description="Helical" evidence="1">
    <location>
        <begin position="21"/>
        <end position="41"/>
    </location>
</feature>
<feature type="transmembrane region" description="Helical" evidence="1">
    <location>
        <begin position="47"/>
        <end position="75"/>
    </location>
</feature>
<proteinExistence type="predicted"/>
<feature type="transmembrane region" description="Helical" evidence="1">
    <location>
        <begin position="100"/>
        <end position="123"/>
    </location>
</feature>
<reference evidence="3" key="1">
    <citation type="submission" date="2016-08" db="EMBL/GenBank/DDBJ databases">
        <authorList>
            <person name="Merda D."/>
            <person name="Briand M."/>
            <person name="Taghouti G."/>
            <person name="Carrere S."/>
            <person name="Gouzy J."/>
            <person name="Portier P."/>
            <person name="Jacques M.-A."/>
            <person name="Fischer-Le Saux M."/>
        </authorList>
    </citation>
    <scope>NUCLEOTIDE SEQUENCE [LARGE SCALE GENOMIC DNA]</scope>
    <source>
        <strain evidence="3">CFBP1156</strain>
    </source>
</reference>
<keyword evidence="1" id="KW-0812">Transmembrane</keyword>
<dbReference type="OrthoDB" id="6008209at2"/>